<evidence type="ECO:0000313" key="3">
    <source>
        <dbReference type="Proteomes" id="UP000292346"/>
    </source>
</evidence>
<reference evidence="2 3" key="1">
    <citation type="submission" date="2019-02" db="EMBL/GenBank/DDBJ databases">
        <title>Kribbella capetownensis sp. nov. and Kribbella speibonae sp. nov., isolated from soil.</title>
        <authorList>
            <person name="Curtis S.M."/>
            <person name="Norton I."/>
            <person name="Everest G.J."/>
            <person name="Meyers P.R."/>
        </authorList>
    </citation>
    <scope>NUCLEOTIDE SEQUENCE [LARGE SCALE GENOMIC DNA]</scope>
    <source>
        <strain evidence="2 3">KCTC 29219</strain>
    </source>
</reference>
<dbReference type="Gene3D" id="3.40.50.360">
    <property type="match status" value="1"/>
</dbReference>
<dbReference type="InterPro" id="IPR052200">
    <property type="entry name" value="Protoporphyrinogen_IX_DH"/>
</dbReference>
<dbReference type="PANTHER" id="PTHR38030:SF2">
    <property type="entry name" value="PROTOPORPHYRINOGEN IX DEHYDROGENASE [QUINONE]"/>
    <property type="match status" value="1"/>
</dbReference>
<dbReference type="PANTHER" id="PTHR38030">
    <property type="entry name" value="PROTOPORPHYRINOGEN IX DEHYDROGENASE [MENAQUINONE]"/>
    <property type="match status" value="1"/>
</dbReference>
<dbReference type="GO" id="GO:0006783">
    <property type="term" value="P:heme biosynthetic process"/>
    <property type="evidence" value="ECO:0007669"/>
    <property type="project" value="TreeGrafter"/>
</dbReference>
<dbReference type="GO" id="GO:0010181">
    <property type="term" value="F:FMN binding"/>
    <property type="evidence" value="ECO:0007669"/>
    <property type="project" value="InterPro"/>
</dbReference>
<dbReference type="Proteomes" id="UP000292346">
    <property type="component" value="Unassembled WGS sequence"/>
</dbReference>
<dbReference type="InterPro" id="IPR026816">
    <property type="entry name" value="Flavodoxin_dom"/>
</dbReference>
<protein>
    <submittedName>
        <fullName evidence="2">Flavodoxin</fullName>
    </submittedName>
</protein>
<sequence length="165" mass="18100">MSKNVLVAYATKMGATASIAAAVGAELRAAGIQVDVHEIGAVQAVTPYDAVVLGSAIYQGCWLPEAVRFLRRHERQLRTRQVWLFHSGPIGAGRDEEQPVPPDVNRLARAFHAPPIKTFAGNLQADAVLHNHDLERLVGDSRDWRDIRTWSHHIATTLTTPEPAT</sequence>
<dbReference type="SUPFAM" id="SSF52218">
    <property type="entry name" value="Flavoproteins"/>
    <property type="match status" value="1"/>
</dbReference>
<organism evidence="2 3">
    <name type="scientific">Kribbella soli</name>
    <dbReference type="NCBI Taxonomy" id="1124743"/>
    <lineage>
        <taxon>Bacteria</taxon>
        <taxon>Bacillati</taxon>
        <taxon>Actinomycetota</taxon>
        <taxon>Actinomycetes</taxon>
        <taxon>Propionibacteriales</taxon>
        <taxon>Kribbellaceae</taxon>
        <taxon>Kribbella</taxon>
    </lineage>
</organism>
<evidence type="ECO:0000259" key="1">
    <source>
        <dbReference type="PROSITE" id="PS50902"/>
    </source>
</evidence>
<dbReference type="PROSITE" id="PS50902">
    <property type="entry name" value="FLAVODOXIN_LIKE"/>
    <property type="match status" value="1"/>
</dbReference>
<dbReference type="RefSeq" id="WP_131339989.1">
    <property type="nucleotide sequence ID" value="NZ_SJJZ01000002.1"/>
</dbReference>
<evidence type="ECO:0000313" key="2">
    <source>
        <dbReference type="EMBL" id="TCC08502.1"/>
    </source>
</evidence>
<accession>A0A4R0HHR4</accession>
<dbReference type="EMBL" id="SJJZ01000002">
    <property type="protein sequence ID" value="TCC08502.1"/>
    <property type="molecule type" value="Genomic_DNA"/>
</dbReference>
<proteinExistence type="predicted"/>
<dbReference type="OrthoDB" id="129384at2"/>
<name>A0A4R0HHR4_9ACTN</name>
<feature type="domain" description="Flavodoxin-like" evidence="1">
    <location>
        <begin position="5"/>
        <end position="155"/>
    </location>
</feature>
<comment type="caution">
    <text evidence="2">The sequence shown here is derived from an EMBL/GenBank/DDBJ whole genome shotgun (WGS) entry which is preliminary data.</text>
</comment>
<dbReference type="InterPro" id="IPR008254">
    <property type="entry name" value="Flavodoxin/NO_synth"/>
</dbReference>
<dbReference type="GO" id="GO:0070819">
    <property type="term" value="F:menaquinone-dependent protoporphyrinogen oxidase activity"/>
    <property type="evidence" value="ECO:0007669"/>
    <property type="project" value="TreeGrafter"/>
</dbReference>
<gene>
    <name evidence="2" type="ORF">E0H45_21755</name>
</gene>
<dbReference type="InterPro" id="IPR029039">
    <property type="entry name" value="Flavoprotein-like_sf"/>
</dbReference>
<dbReference type="AlphaFoldDB" id="A0A4R0HHR4"/>
<dbReference type="Pfam" id="PF12724">
    <property type="entry name" value="Flavodoxin_5"/>
    <property type="match status" value="1"/>
</dbReference>
<keyword evidence="3" id="KW-1185">Reference proteome</keyword>